<dbReference type="CDD" id="cd08023">
    <property type="entry name" value="GH16_laminarinase_like"/>
    <property type="match status" value="1"/>
</dbReference>
<dbReference type="PANTHER" id="PTHR10963:SF55">
    <property type="entry name" value="GLYCOSIDE HYDROLASE FAMILY 16 PROTEIN"/>
    <property type="match status" value="1"/>
</dbReference>
<dbReference type="InterPro" id="IPR013320">
    <property type="entry name" value="ConA-like_dom_sf"/>
</dbReference>
<dbReference type="InterPro" id="IPR050546">
    <property type="entry name" value="Glycosyl_Hydrlase_16"/>
</dbReference>
<comment type="similarity">
    <text evidence="1">Belongs to the glycosyl hydrolase 16 family.</text>
</comment>
<dbReference type="GO" id="GO:0004553">
    <property type="term" value="F:hydrolase activity, hydrolyzing O-glycosyl compounds"/>
    <property type="evidence" value="ECO:0007669"/>
    <property type="project" value="InterPro"/>
</dbReference>
<name>A0A2N6QQG1_9BACT</name>
<sequence>MFYKSEIIMKRSLPFFFLLLMALPMWASHPVCVSNRAAEGASGAMVFNQKNKAKSRIHAPKGYKITAPKGYKLVWHDEFSGTALGKDWMHELKPAGWVNQELQTYVNDGKVTQVYDGTLKINLRQEGDRFLSGRVYAKRHSGWQYGYIEARIKLPEGRGTWPAFWMMPVKDGPWPGNGEIDIMEAVGHTPNVIYSTIHCNKYNNGGTPIEHGYVTIEQAADFHVYAMEWTAHEMTFYVDGQKILSYQNDGTGRDSWPFDQPFYIILNLAWGGQWGGQKGVDNSLLPLTMEVDYVRVFQKR</sequence>
<gene>
    <name evidence="4" type="ORF">CJ231_08545</name>
</gene>
<evidence type="ECO:0000313" key="4">
    <source>
        <dbReference type="EMBL" id="PMC23932.1"/>
    </source>
</evidence>
<dbReference type="PROSITE" id="PS51762">
    <property type="entry name" value="GH16_2"/>
    <property type="match status" value="1"/>
</dbReference>
<dbReference type="EMBL" id="PNGJ01000006">
    <property type="protein sequence ID" value="PMC23932.1"/>
    <property type="molecule type" value="Genomic_DNA"/>
</dbReference>
<dbReference type="Proteomes" id="UP000235564">
    <property type="component" value="Unassembled WGS sequence"/>
</dbReference>
<reference evidence="4 5" key="1">
    <citation type="submission" date="2017-09" db="EMBL/GenBank/DDBJ databases">
        <title>Bacterial strain isolated from the female urinary microbiota.</title>
        <authorList>
            <person name="Thomas-White K."/>
            <person name="Kumar N."/>
            <person name="Forster S."/>
            <person name="Putonti C."/>
            <person name="Lawley T."/>
            <person name="Wolfe A.J."/>
        </authorList>
    </citation>
    <scope>NUCLEOTIDE SEQUENCE [LARGE SCALE GENOMIC DNA]</scope>
    <source>
        <strain evidence="4 5">UMB0536</strain>
    </source>
</reference>
<dbReference type="AlphaFoldDB" id="A0A2N6QQG1"/>
<dbReference type="SUPFAM" id="SSF49899">
    <property type="entry name" value="Concanavalin A-like lectins/glucanases"/>
    <property type="match status" value="1"/>
</dbReference>
<feature type="domain" description="GH16" evidence="3">
    <location>
        <begin position="24"/>
        <end position="300"/>
    </location>
</feature>
<dbReference type="InterPro" id="IPR000757">
    <property type="entry name" value="Beta-glucanase-like"/>
</dbReference>
<dbReference type="Pfam" id="PF00722">
    <property type="entry name" value="Glyco_hydro_16"/>
    <property type="match status" value="1"/>
</dbReference>
<keyword evidence="2" id="KW-0732">Signal</keyword>
<comment type="caution">
    <text evidence="4">The sequence shown here is derived from an EMBL/GenBank/DDBJ whole genome shotgun (WGS) entry which is preliminary data.</text>
</comment>
<feature type="signal peptide" evidence="2">
    <location>
        <begin position="1"/>
        <end position="27"/>
    </location>
</feature>
<evidence type="ECO:0000256" key="1">
    <source>
        <dbReference type="ARBA" id="ARBA00006865"/>
    </source>
</evidence>
<accession>A0A2N6QQG1</accession>
<dbReference type="PANTHER" id="PTHR10963">
    <property type="entry name" value="GLYCOSYL HYDROLASE-RELATED"/>
    <property type="match status" value="1"/>
</dbReference>
<dbReference type="GO" id="GO:0005975">
    <property type="term" value="P:carbohydrate metabolic process"/>
    <property type="evidence" value="ECO:0007669"/>
    <property type="project" value="InterPro"/>
</dbReference>
<proteinExistence type="inferred from homology"/>
<protein>
    <recommendedName>
        <fullName evidence="3">GH16 domain-containing protein</fullName>
    </recommendedName>
</protein>
<evidence type="ECO:0000259" key="3">
    <source>
        <dbReference type="PROSITE" id="PS51762"/>
    </source>
</evidence>
<evidence type="ECO:0000256" key="2">
    <source>
        <dbReference type="SAM" id="SignalP"/>
    </source>
</evidence>
<organism evidence="4 5">
    <name type="scientific">Hoylesella buccalis</name>
    <dbReference type="NCBI Taxonomy" id="28127"/>
    <lineage>
        <taxon>Bacteria</taxon>
        <taxon>Pseudomonadati</taxon>
        <taxon>Bacteroidota</taxon>
        <taxon>Bacteroidia</taxon>
        <taxon>Bacteroidales</taxon>
        <taxon>Prevotellaceae</taxon>
        <taxon>Hoylesella</taxon>
    </lineage>
</organism>
<evidence type="ECO:0000313" key="5">
    <source>
        <dbReference type="Proteomes" id="UP000235564"/>
    </source>
</evidence>
<dbReference type="Gene3D" id="2.60.120.200">
    <property type="match status" value="1"/>
</dbReference>
<dbReference type="OrthoDB" id="9809583at2"/>
<feature type="chain" id="PRO_5014600886" description="GH16 domain-containing protein" evidence="2">
    <location>
        <begin position="28"/>
        <end position="300"/>
    </location>
</feature>